<accession>A0A4Y2JMQ3</accession>
<evidence type="ECO:0000313" key="2">
    <source>
        <dbReference type="EMBL" id="GBM90592.1"/>
    </source>
</evidence>
<organism evidence="2 3">
    <name type="scientific">Araneus ventricosus</name>
    <name type="common">Orbweaver spider</name>
    <name type="synonym">Epeira ventricosa</name>
    <dbReference type="NCBI Taxonomy" id="182803"/>
    <lineage>
        <taxon>Eukaryota</taxon>
        <taxon>Metazoa</taxon>
        <taxon>Ecdysozoa</taxon>
        <taxon>Arthropoda</taxon>
        <taxon>Chelicerata</taxon>
        <taxon>Arachnida</taxon>
        <taxon>Araneae</taxon>
        <taxon>Araneomorphae</taxon>
        <taxon>Entelegynae</taxon>
        <taxon>Araneoidea</taxon>
        <taxon>Araneidae</taxon>
        <taxon>Araneus</taxon>
    </lineage>
</organism>
<evidence type="ECO:0000313" key="3">
    <source>
        <dbReference type="Proteomes" id="UP000499080"/>
    </source>
</evidence>
<dbReference type="Proteomes" id="UP000499080">
    <property type="component" value="Unassembled WGS sequence"/>
</dbReference>
<proteinExistence type="predicted"/>
<reference evidence="2 3" key="1">
    <citation type="journal article" date="2019" name="Sci. Rep.">
        <title>Orb-weaving spider Araneus ventricosus genome elucidates the spidroin gene catalogue.</title>
        <authorList>
            <person name="Kono N."/>
            <person name="Nakamura H."/>
            <person name="Ohtoshi R."/>
            <person name="Moran D.A.P."/>
            <person name="Shinohara A."/>
            <person name="Yoshida Y."/>
            <person name="Fujiwara M."/>
            <person name="Mori M."/>
            <person name="Tomita M."/>
            <person name="Arakawa K."/>
        </authorList>
    </citation>
    <scope>NUCLEOTIDE SEQUENCE [LARGE SCALE GENOMIC DNA]</scope>
</reference>
<name>A0A4Y2JMQ3_ARAVE</name>
<gene>
    <name evidence="2" type="ORF">AVEN_202479_1</name>
</gene>
<dbReference type="AlphaFoldDB" id="A0A4Y2JMQ3"/>
<protein>
    <submittedName>
        <fullName evidence="2">Uncharacterized protein</fullName>
    </submittedName>
</protein>
<comment type="caution">
    <text evidence="2">The sequence shown here is derived from an EMBL/GenBank/DDBJ whole genome shotgun (WGS) entry which is preliminary data.</text>
</comment>
<dbReference type="EMBL" id="BGPR01003635">
    <property type="protein sequence ID" value="GBM90592.1"/>
    <property type="molecule type" value="Genomic_DNA"/>
</dbReference>
<evidence type="ECO:0000256" key="1">
    <source>
        <dbReference type="SAM" id="MobiDB-lite"/>
    </source>
</evidence>
<feature type="region of interest" description="Disordered" evidence="1">
    <location>
        <begin position="81"/>
        <end position="103"/>
    </location>
</feature>
<keyword evidence="3" id="KW-1185">Reference proteome</keyword>
<sequence length="103" mass="11559">MLVNSRLWARRALGPKPNFTQDPSCMWASCTLNLGRGFETQFHGITAMYMERCALNSTMVKLSPTVVLRNYGEVVPTYVSSSLSDRGSKLQGQPQNSPMFLQR</sequence>